<proteinExistence type="inferred from homology"/>
<comment type="similarity">
    <text evidence="5">Belongs to the protein kinase superfamily. Ser/Thr protein kinase family. GCN2 subfamily.</text>
</comment>
<organism evidence="8 9">
    <name type="scientific">Staurois parvus</name>
    <dbReference type="NCBI Taxonomy" id="386267"/>
    <lineage>
        <taxon>Eukaryota</taxon>
        <taxon>Metazoa</taxon>
        <taxon>Chordata</taxon>
        <taxon>Craniata</taxon>
        <taxon>Vertebrata</taxon>
        <taxon>Euteleostomi</taxon>
        <taxon>Amphibia</taxon>
        <taxon>Batrachia</taxon>
        <taxon>Anura</taxon>
        <taxon>Neobatrachia</taxon>
        <taxon>Ranoidea</taxon>
        <taxon>Ranidae</taxon>
        <taxon>Staurois</taxon>
    </lineage>
</organism>
<comment type="caution">
    <text evidence="8">The sequence shown here is derived from an EMBL/GenBank/DDBJ whole genome shotgun (WGS) entry which is preliminary data.</text>
</comment>
<dbReference type="SUPFAM" id="SSF56112">
    <property type="entry name" value="Protein kinase-like (PK-like)"/>
    <property type="match status" value="1"/>
</dbReference>
<dbReference type="Proteomes" id="UP001162483">
    <property type="component" value="Unassembled WGS sequence"/>
</dbReference>
<keyword evidence="1" id="KW-0808">Transferase</keyword>
<dbReference type="PROSITE" id="PS50011">
    <property type="entry name" value="PROTEIN_KINASE_DOM"/>
    <property type="match status" value="1"/>
</dbReference>
<keyword evidence="2" id="KW-0547">Nucleotide-binding</keyword>
<evidence type="ECO:0000259" key="7">
    <source>
        <dbReference type="PROSITE" id="PS50011"/>
    </source>
</evidence>
<dbReference type="Pfam" id="PF00069">
    <property type="entry name" value="Pkinase"/>
    <property type="match status" value="1"/>
</dbReference>
<reference evidence="8" key="1">
    <citation type="submission" date="2023-05" db="EMBL/GenBank/DDBJ databases">
        <authorList>
            <person name="Stuckert A."/>
        </authorList>
    </citation>
    <scope>NUCLEOTIDE SEQUENCE</scope>
</reference>
<evidence type="ECO:0000256" key="1">
    <source>
        <dbReference type="ARBA" id="ARBA00022679"/>
    </source>
</evidence>
<dbReference type="PANTHER" id="PTHR11042:SF194">
    <property type="entry name" value="DOUBLE-STRANDED RNA ACTIVATED PROTEIN KINASE"/>
    <property type="match status" value="1"/>
</dbReference>
<evidence type="ECO:0000256" key="4">
    <source>
        <dbReference type="ARBA" id="ARBA00022840"/>
    </source>
</evidence>
<feature type="region of interest" description="Disordered" evidence="6">
    <location>
        <begin position="54"/>
        <end position="74"/>
    </location>
</feature>
<evidence type="ECO:0000256" key="6">
    <source>
        <dbReference type="SAM" id="MobiDB-lite"/>
    </source>
</evidence>
<keyword evidence="9" id="KW-1185">Reference proteome</keyword>
<protein>
    <recommendedName>
        <fullName evidence="7">Protein kinase domain-containing protein</fullName>
    </recommendedName>
</protein>
<dbReference type="SMART" id="SM00220">
    <property type="entry name" value="S_TKc"/>
    <property type="match status" value="1"/>
</dbReference>
<dbReference type="InterPro" id="IPR050339">
    <property type="entry name" value="CC_SR_Kinase"/>
</dbReference>
<evidence type="ECO:0000256" key="2">
    <source>
        <dbReference type="ARBA" id="ARBA00022741"/>
    </source>
</evidence>
<dbReference type="InterPro" id="IPR000719">
    <property type="entry name" value="Prot_kinase_dom"/>
</dbReference>
<evidence type="ECO:0000313" key="9">
    <source>
        <dbReference type="Proteomes" id="UP001162483"/>
    </source>
</evidence>
<dbReference type="InterPro" id="IPR011009">
    <property type="entry name" value="Kinase-like_dom_sf"/>
</dbReference>
<feature type="domain" description="Protein kinase" evidence="7">
    <location>
        <begin position="1"/>
        <end position="157"/>
    </location>
</feature>
<dbReference type="InterPro" id="IPR008271">
    <property type="entry name" value="Ser/Thr_kinase_AS"/>
</dbReference>
<evidence type="ECO:0000256" key="3">
    <source>
        <dbReference type="ARBA" id="ARBA00022777"/>
    </source>
</evidence>
<feature type="non-terminal residue" evidence="8">
    <location>
        <position position="1"/>
    </location>
</feature>
<dbReference type="PANTHER" id="PTHR11042">
    <property type="entry name" value="EUKARYOTIC TRANSLATION INITIATION FACTOR 2-ALPHA KINASE EIF2-ALPHA KINASE -RELATED"/>
    <property type="match status" value="1"/>
</dbReference>
<evidence type="ECO:0000313" key="8">
    <source>
        <dbReference type="EMBL" id="CAI9598515.1"/>
    </source>
</evidence>
<evidence type="ECO:0000256" key="5">
    <source>
        <dbReference type="ARBA" id="ARBA00037982"/>
    </source>
</evidence>
<dbReference type="Gene3D" id="1.10.510.10">
    <property type="entry name" value="Transferase(Phosphotransferase) domain 1"/>
    <property type="match status" value="1"/>
</dbReference>
<keyword evidence="4" id="KW-0067">ATP-binding</keyword>
<accession>A0ABN9FR80</accession>
<dbReference type="PROSITE" id="PS00108">
    <property type="entry name" value="PROTEIN_KINASE_ST"/>
    <property type="match status" value="1"/>
</dbReference>
<keyword evidence="3" id="KW-0418">Kinase</keyword>
<name>A0ABN9FR80_9NEOB</name>
<sequence>KCESLQFFRQIIEAVKYIHSQKLIHRDLKPANILFNKDMVIKIGDFGLVAQMTGEDESKARERSQGTGTPTYMAPEQKNESVYENEVDIYALGLILVELLWVFGTGHERVDQWKKIRNGDLPMDFSKRYPVEVCEIKRMLLKDPKKRPSAEELHNIFEANDILDSRTQ</sequence>
<dbReference type="EMBL" id="CATNWA010017168">
    <property type="protein sequence ID" value="CAI9598515.1"/>
    <property type="molecule type" value="Genomic_DNA"/>
</dbReference>
<gene>
    <name evidence="8" type="ORF">SPARVUS_LOCUS12405408</name>
</gene>